<dbReference type="GO" id="GO:0016607">
    <property type="term" value="C:nuclear speck"/>
    <property type="evidence" value="ECO:0007669"/>
    <property type="project" value="UniProtKB-SubCell"/>
</dbReference>
<evidence type="ECO:0000256" key="1">
    <source>
        <dbReference type="ARBA" id="ARBA00004324"/>
    </source>
</evidence>
<sequence length="65" mass="7731">NKRRMGPLSDFEYEKLRSTYTEVYDEDTGRMRAVRGDGEIIERIVTKEQHKAINYIATHHPTKYD</sequence>
<keyword evidence="7" id="KW-0539">Nucleus</keyword>
<gene>
    <name evidence="8" type="ORF">DICPUDRAFT_40117</name>
</gene>
<evidence type="ECO:0000313" key="9">
    <source>
        <dbReference type="Proteomes" id="UP000001064"/>
    </source>
</evidence>
<dbReference type="Pfam" id="PF10500">
    <property type="entry name" value="SR-25"/>
    <property type="match status" value="1"/>
</dbReference>
<dbReference type="VEuPathDB" id="AmoebaDB:DICPUDRAFT_40117"/>
<evidence type="ECO:0000256" key="5">
    <source>
        <dbReference type="ARBA" id="ARBA00022664"/>
    </source>
</evidence>
<dbReference type="GeneID" id="10505904"/>
<evidence type="ECO:0000256" key="6">
    <source>
        <dbReference type="ARBA" id="ARBA00023187"/>
    </source>
</evidence>
<keyword evidence="9" id="KW-1185">Reference proteome</keyword>
<dbReference type="EMBL" id="GL871262">
    <property type="protein sequence ID" value="EGC31321.1"/>
    <property type="molecule type" value="Genomic_DNA"/>
</dbReference>
<organism evidence="8 9">
    <name type="scientific">Dictyostelium purpureum</name>
    <name type="common">Slime mold</name>
    <dbReference type="NCBI Taxonomy" id="5786"/>
    <lineage>
        <taxon>Eukaryota</taxon>
        <taxon>Amoebozoa</taxon>
        <taxon>Evosea</taxon>
        <taxon>Eumycetozoa</taxon>
        <taxon>Dictyostelia</taxon>
        <taxon>Dictyosteliales</taxon>
        <taxon>Dictyosteliaceae</taxon>
        <taxon>Dictyostelium</taxon>
    </lineage>
</organism>
<dbReference type="GO" id="GO:0008380">
    <property type="term" value="P:RNA splicing"/>
    <property type="evidence" value="ECO:0007669"/>
    <property type="project" value="UniProtKB-KW"/>
</dbReference>
<dbReference type="STRING" id="5786.F0ZXL9"/>
<dbReference type="RefSeq" id="XP_003292165.1">
    <property type="nucleotide sequence ID" value="XM_003292117.1"/>
</dbReference>
<protein>
    <recommendedName>
        <fullName evidence="4">ADP-ribosylation factor-like protein 6-interacting protein 4</fullName>
    </recommendedName>
</protein>
<dbReference type="AlphaFoldDB" id="F0ZXL9"/>
<dbReference type="KEGG" id="dpp:DICPUDRAFT_40117"/>
<keyword evidence="6" id="KW-0508">mRNA splicing</keyword>
<dbReference type="InterPro" id="IPR019532">
    <property type="entry name" value="Nucl_RNA-splicing_assoc_SR-25"/>
</dbReference>
<comment type="subcellular location">
    <subcellularLocation>
        <location evidence="1">Nucleus speckle</location>
    </subcellularLocation>
    <subcellularLocation>
        <location evidence="2">Nucleus</location>
        <location evidence="2">Nucleolus</location>
    </subcellularLocation>
</comment>
<reference evidence="9" key="1">
    <citation type="journal article" date="2011" name="Genome Biol.">
        <title>Comparative genomics of the social amoebae Dictyostelium discoideum and Dictyostelium purpureum.</title>
        <authorList>
            <consortium name="US DOE Joint Genome Institute (JGI-PGF)"/>
            <person name="Sucgang R."/>
            <person name="Kuo A."/>
            <person name="Tian X."/>
            <person name="Salerno W."/>
            <person name="Parikh A."/>
            <person name="Feasley C.L."/>
            <person name="Dalin E."/>
            <person name="Tu H."/>
            <person name="Huang E."/>
            <person name="Barry K."/>
            <person name="Lindquist E."/>
            <person name="Shapiro H."/>
            <person name="Bruce D."/>
            <person name="Schmutz J."/>
            <person name="Salamov A."/>
            <person name="Fey P."/>
            <person name="Gaudet P."/>
            <person name="Anjard C."/>
            <person name="Babu M.M."/>
            <person name="Basu S."/>
            <person name="Bushmanova Y."/>
            <person name="van der Wel H."/>
            <person name="Katoh-Kurasawa M."/>
            <person name="Dinh C."/>
            <person name="Coutinho P.M."/>
            <person name="Saito T."/>
            <person name="Elias M."/>
            <person name="Schaap P."/>
            <person name="Kay R.R."/>
            <person name="Henrissat B."/>
            <person name="Eichinger L."/>
            <person name="Rivero F."/>
            <person name="Putnam N.H."/>
            <person name="West C.M."/>
            <person name="Loomis W.F."/>
            <person name="Chisholm R.L."/>
            <person name="Shaulsky G."/>
            <person name="Strassmann J.E."/>
            <person name="Queller D.C."/>
            <person name="Kuspa A."/>
            <person name="Grigoriev I.V."/>
        </authorList>
    </citation>
    <scope>NUCLEOTIDE SEQUENCE [LARGE SCALE GENOMIC DNA]</scope>
    <source>
        <strain evidence="9">QSDP1</strain>
    </source>
</reference>
<accession>F0ZXL9</accession>
<evidence type="ECO:0000256" key="3">
    <source>
        <dbReference type="ARBA" id="ARBA00006852"/>
    </source>
</evidence>
<dbReference type="OrthoDB" id="48562at2759"/>
<evidence type="ECO:0000313" key="8">
    <source>
        <dbReference type="EMBL" id="EGC31321.1"/>
    </source>
</evidence>
<dbReference type="Proteomes" id="UP000001064">
    <property type="component" value="Unassembled WGS sequence"/>
</dbReference>
<evidence type="ECO:0000256" key="2">
    <source>
        <dbReference type="ARBA" id="ARBA00004604"/>
    </source>
</evidence>
<dbReference type="InParanoid" id="F0ZXL9"/>
<proteinExistence type="inferred from homology"/>
<dbReference type="GO" id="GO:0006397">
    <property type="term" value="P:mRNA processing"/>
    <property type="evidence" value="ECO:0007669"/>
    <property type="project" value="UniProtKB-KW"/>
</dbReference>
<name>F0ZXL9_DICPU</name>
<dbReference type="eggNOG" id="ENOG502RST2">
    <property type="taxonomic scope" value="Eukaryota"/>
</dbReference>
<evidence type="ECO:0000256" key="4">
    <source>
        <dbReference type="ARBA" id="ARBA00017993"/>
    </source>
</evidence>
<dbReference type="GO" id="GO:0005730">
    <property type="term" value="C:nucleolus"/>
    <property type="evidence" value="ECO:0007669"/>
    <property type="project" value="UniProtKB-SubCell"/>
</dbReference>
<feature type="non-terminal residue" evidence="8">
    <location>
        <position position="1"/>
    </location>
</feature>
<evidence type="ECO:0000256" key="7">
    <source>
        <dbReference type="ARBA" id="ARBA00023242"/>
    </source>
</evidence>
<keyword evidence="5" id="KW-0507">mRNA processing</keyword>
<comment type="similarity">
    <text evidence="3">Belongs to the ARL6IP4 family.</text>
</comment>